<dbReference type="EMBL" id="QKWP01000158">
    <property type="protein sequence ID" value="RIB25891.1"/>
    <property type="molecule type" value="Genomic_DNA"/>
</dbReference>
<protein>
    <submittedName>
        <fullName evidence="1">Uncharacterized protein</fullName>
    </submittedName>
</protein>
<reference evidence="1 2" key="1">
    <citation type="submission" date="2018-06" db="EMBL/GenBank/DDBJ databases">
        <title>Comparative genomics reveals the genomic features of Rhizophagus irregularis, R. cerebriforme, R. diaphanum and Gigaspora rosea, and their symbiotic lifestyle signature.</title>
        <authorList>
            <person name="Morin E."/>
            <person name="San Clemente H."/>
            <person name="Chen E.C.H."/>
            <person name="De La Providencia I."/>
            <person name="Hainaut M."/>
            <person name="Kuo A."/>
            <person name="Kohler A."/>
            <person name="Murat C."/>
            <person name="Tang N."/>
            <person name="Roy S."/>
            <person name="Loubradou J."/>
            <person name="Henrissat B."/>
            <person name="Grigoriev I.V."/>
            <person name="Corradi N."/>
            <person name="Roux C."/>
            <person name="Martin F.M."/>
        </authorList>
    </citation>
    <scope>NUCLEOTIDE SEQUENCE [LARGE SCALE GENOMIC DNA]</scope>
    <source>
        <strain evidence="1 2">DAOM 194757</strain>
    </source>
</reference>
<dbReference type="AlphaFoldDB" id="A0A397VVS9"/>
<name>A0A397VVS9_9GLOM</name>
<evidence type="ECO:0000313" key="1">
    <source>
        <dbReference type="EMBL" id="RIB25891.1"/>
    </source>
</evidence>
<evidence type="ECO:0000313" key="2">
    <source>
        <dbReference type="Proteomes" id="UP000266673"/>
    </source>
</evidence>
<gene>
    <name evidence="1" type="ORF">C2G38_2164875</name>
</gene>
<keyword evidence="2" id="KW-1185">Reference proteome</keyword>
<comment type="caution">
    <text evidence="1">The sequence shown here is derived from an EMBL/GenBank/DDBJ whole genome shotgun (WGS) entry which is preliminary data.</text>
</comment>
<sequence length="88" mass="10123">MTFEQVHTSFYQALIRIEAKPEIMKKINQLRRTKEKLPGVDSSYTGRCLSGISVISLMSLKDSEGPKESWMQFCWSIHGLGLMMPDER</sequence>
<dbReference type="Proteomes" id="UP000266673">
    <property type="component" value="Unassembled WGS sequence"/>
</dbReference>
<accession>A0A397VVS9</accession>
<organism evidence="1 2">
    <name type="scientific">Gigaspora rosea</name>
    <dbReference type="NCBI Taxonomy" id="44941"/>
    <lineage>
        <taxon>Eukaryota</taxon>
        <taxon>Fungi</taxon>
        <taxon>Fungi incertae sedis</taxon>
        <taxon>Mucoromycota</taxon>
        <taxon>Glomeromycotina</taxon>
        <taxon>Glomeromycetes</taxon>
        <taxon>Diversisporales</taxon>
        <taxon>Gigasporaceae</taxon>
        <taxon>Gigaspora</taxon>
    </lineage>
</organism>
<proteinExistence type="predicted"/>